<organism evidence="1 2">
    <name type="scientific">Pedobacter chitinilyticus</name>
    <dbReference type="NCBI Taxonomy" id="2233776"/>
    <lineage>
        <taxon>Bacteria</taxon>
        <taxon>Pseudomonadati</taxon>
        <taxon>Bacteroidota</taxon>
        <taxon>Sphingobacteriia</taxon>
        <taxon>Sphingobacteriales</taxon>
        <taxon>Sphingobacteriaceae</taxon>
        <taxon>Pedobacter</taxon>
    </lineage>
</organism>
<dbReference type="AlphaFoldDB" id="A0A443YUA3"/>
<dbReference type="RefSeq" id="WP_113647326.1">
    <property type="nucleotide sequence ID" value="NZ_QMHN01000003.1"/>
</dbReference>
<proteinExistence type="predicted"/>
<comment type="caution">
    <text evidence="1">The sequence shown here is derived from an EMBL/GenBank/DDBJ whole genome shotgun (WGS) entry which is preliminary data.</text>
</comment>
<name>A0A443YUA3_9SPHI</name>
<dbReference type="EMBL" id="SAYW01000003">
    <property type="protein sequence ID" value="RWU07415.1"/>
    <property type="molecule type" value="Genomic_DNA"/>
</dbReference>
<reference evidence="1 2" key="1">
    <citation type="submission" date="2018-06" db="EMBL/GenBank/DDBJ databases">
        <title>Pedobacter endophyticus sp. nov., an endophytic bacterium isolated from a leaf of Triticum aestivum.</title>
        <authorList>
            <person name="Zhang L."/>
        </authorList>
    </citation>
    <scope>NUCLEOTIDE SEQUENCE [LARGE SCALE GENOMIC DNA]</scope>
    <source>
        <strain evidence="1 2">CM134L-2</strain>
    </source>
</reference>
<keyword evidence="2" id="KW-1185">Reference proteome</keyword>
<dbReference type="Proteomes" id="UP000284120">
    <property type="component" value="Unassembled WGS sequence"/>
</dbReference>
<sequence length="283" mass="31858">MATLITLDIFSGRPNPTWELSDEQAKILKEKLYSLREKSLLKSPSILYGLGYRGFIVSSVGDPDLPQKMLVNANIVDFGWTRESYVDHQNDIEKWLLDTSGSFLDDEIKKIALEEIDVKNKSFESTLKSKKDTAKVLVEPPYNPGWWNNDASRLRSNNCYNYGSNFATNTFAQPGRGSGRMYAAISCAEVSAAAARDGLISIPNVDSTPADGHYVALVVGPNWDFHWYRRDNNGMWSHKPGGTPVINYDQSGNLISDPRYANRGRYTDFCGFYHVIPSRIRIL</sequence>
<evidence type="ECO:0000313" key="2">
    <source>
        <dbReference type="Proteomes" id="UP000284120"/>
    </source>
</evidence>
<evidence type="ECO:0000313" key="1">
    <source>
        <dbReference type="EMBL" id="RWU07415.1"/>
    </source>
</evidence>
<accession>A0A443YUA3</accession>
<dbReference type="OrthoDB" id="2633851at2"/>
<gene>
    <name evidence="1" type="ORF">DPV69_10510</name>
</gene>
<protein>
    <submittedName>
        <fullName evidence="1">Uncharacterized protein</fullName>
    </submittedName>
</protein>